<proteinExistence type="predicted"/>
<reference evidence="1 2" key="1">
    <citation type="submission" date="2019-10" db="EMBL/GenBank/DDBJ databases">
        <title>Genome Sequences from Six Type Strain Members of the Archaeal Family Sulfolobaceae: Acidianus ambivalens, Acidianus infernus, Metallosphaera prunae, Stygiolobus azoricus, Sulfolobus metallicus, and Sulfurisphaera ohwakuensis.</title>
        <authorList>
            <person name="Counts J.A."/>
            <person name="Kelly R.M."/>
        </authorList>
    </citation>
    <scope>NUCLEOTIDE SEQUENCE [LARGE SCALE GENOMIC DNA]</scope>
    <source>
        <strain evidence="1 2">FC6</strain>
    </source>
</reference>
<gene>
    <name evidence="1" type="ORF">D1868_05605</name>
</gene>
<organism evidence="1 2">
    <name type="scientific">Stygiolobus azoricus</name>
    <dbReference type="NCBI Taxonomy" id="41675"/>
    <lineage>
        <taxon>Archaea</taxon>
        <taxon>Thermoproteota</taxon>
        <taxon>Thermoprotei</taxon>
        <taxon>Sulfolobales</taxon>
        <taxon>Sulfolobaceae</taxon>
        <taxon>Stygiolobus</taxon>
    </lineage>
</organism>
<dbReference type="KEGG" id="sazo:D1868_05605"/>
<dbReference type="RefSeq" id="WP_156006359.1">
    <property type="nucleotide sequence ID" value="NZ_CP045483.1"/>
</dbReference>
<keyword evidence="2" id="KW-1185">Reference proteome</keyword>
<protein>
    <submittedName>
        <fullName evidence="1">Uncharacterized protein</fullName>
    </submittedName>
</protein>
<dbReference type="Proteomes" id="UP000423396">
    <property type="component" value="Chromosome"/>
</dbReference>
<dbReference type="AlphaFoldDB" id="A0A650CP17"/>
<dbReference type="OrthoDB" id="34684at2157"/>
<dbReference type="GeneID" id="42798525"/>
<evidence type="ECO:0000313" key="2">
    <source>
        <dbReference type="Proteomes" id="UP000423396"/>
    </source>
</evidence>
<sequence length="179" mass="20376">MKLQNIEISSILSPEARYVTVTSKFLPNLADEVPVFTSYNGEKVKLRELIILSEKMRNKIITGYKYDLEVKEGDGGLTSLYDVDQTILTMKAKKYNEFMTTALIFIGLKKGSPEKALILHDVPVLAKNKNDLIDQIKGYLRTFHGIEIDHIPAKFKVDHKHLVKAKLTDVDYAFSLFNL</sequence>
<accession>A0A650CP17</accession>
<evidence type="ECO:0000313" key="1">
    <source>
        <dbReference type="EMBL" id="QGR19513.1"/>
    </source>
</evidence>
<name>A0A650CP17_9CREN</name>
<dbReference type="EMBL" id="CP045483">
    <property type="protein sequence ID" value="QGR19513.1"/>
    <property type="molecule type" value="Genomic_DNA"/>
</dbReference>